<sequence length="870" mass="97679">MWQWYKNVFTLESWVKSGREYCKLTSALMVEQLRLWKICIHYGFCITYFTDFFPAMCFWLGPPMFERLIGNNMLGEFTSITREAYLVLQALAQKLPTLHSTEQINKQEIGSSDDAGESWSWNHVPPMIDLAVSWLSLKDIPYLSSLTAEPKMKMGDVQVSPPACILWVISAILHMLCSIFDRVAPDIHNELDNKKTSLPWLPHFVPKVGLKIIKNRFLDFLCSSNFEYEACPTGSGSLASWLCLFRQQENFDVSLSSVSCLQGLVQLALLIDDCIQRAKSINKTQPAASMSGLPEKILEDGIFKSAQNEFSHMLALFMGIVSSEWQVLQFEMFGRGGPAPGIGFGWASCGGGFWSLNVLLAQIDAQLILSLLNIIPVVSDNDITKVEAMKPVMSGPDCTLSLQRIHSILGVCLLAGPGDEVTLEKAWGYLFQAPVLKYLGSCVNHFLCHVKLFSTSDLQYGEEDYYYFSNILNFHYRERWLSVKRKTNCELDSNDMNKRSRALETIHEEIEPNALASRDQCGDALLVEWAHQRLPLPMHWFLSAICVMGDLRRINRCAPGDLDVAKGGLFFLLGLEAMSSFLCSTAKESLVSGIPLVWKLHALSMALSHNMDILSEERSRKVFTTLQDIYGWQINQSMYGDATNRDKKVPDTSAFSSEAQGIGSKGVLNFQTTIHESYNTFVEKVIEQFGAVSYGDIIYARQVAVYLHRTVEPTIRLAVWNALTNVFALELLPNIEECIADAEGYLEPVEDKEEILEAYAKSLVSGDLDKAATRGSLSFRLAVHHLSRFLFSSDTPEKTAMPNKLTKFILRSHLQKKDNEVMLALVQYGLTSSEGEIYKTEVSRRLVLLEGACEGNTSLLAVVEKLKSLI</sequence>
<evidence type="ECO:0000313" key="2">
    <source>
        <dbReference type="EMBL" id="WOK97016.1"/>
    </source>
</evidence>
<organism evidence="2 3">
    <name type="scientific">Canna indica</name>
    <name type="common">Indian-shot</name>
    <dbReference type="NCBI Taxonomy" id="4628"/>
    <lineage>
        <taxon>Eukaryota</taxon>
        <taxon>Viridiplantae</taxon>
        <taxon>Streptophyta</taxon>
        <taxon>Embryophyta</taxon>
        <taxon>Tracheophyta</taxon>
        <taxon>Spermatophyta</taxon>
        <taxon>Magnoliopsida</taxon>
        <taxon>Liliopsida</taxon>
        <taxon>Zingiberales</taxon>
        <taxon>Cannaceae</taxon>
        <taxon>Canna</taxon>
    </lineage>
</organism>
<protein>
    <recommendedName>
        <fullName evidence="1">RPAP1/MINIYO-like TPR repeats domain-containing protein</fullName>
    </recommendedName>
</protein>
<dbReference type="InterPro" id="IPR055326">
    <property type="entry name" value="MINIYO"/>
</dbReference>
<reference evidence="2 3" key="1">
    <citation type="submission" date="2023-10" db="EMBL/GenBank/DDBJ databases">
        <title>Chromosome-scale genome assembly provides insights into flower coloration mechanisms of Canna indica.</title>
        <authorList>
            <person name="Li C."/>
        </authorList>
    </citation>
    <scope>NUCLEOTIDE SEQUENCE [LARGE SCALE GENOMIC DNA]</scope>
    <source>
        <tissue evidence="2">Flower</tissue>
    </source>
</reference>
<proteinExistence type="predicted"/>
<gene>
    <name evidence="2" type="ORF">Cni_G05724</name>
</gene>
<dbReference type="Pfam" id="PF25766">
    <property type="entry name" value="TPR_RPAP1"/>
    <property type="match status" value="1"/>
</dbReference>
<keyword evidence="3" id="KW-1185">Reference proteome</keyword>
<dbReference type="PANTHER" id="PTHR47605:SF2">
    <property type="entry name" value="TRANSCRIPTIONAL ELONGATION REGULATOR MINIYO"/>
    <property type="match status" value="1"/>
</dbReference>
<accession>A0AAQ3JY83</accession>
<dbReference type="AlphaFoldDB" id="A0AAQ3JY83"/>
<dbReference type="Proteomes" id="UP001327560">
    <property type="component" value="Chromosome 2"/>
</dbReference>
<name>A0AAQ3JY83_9LILI</name>
<evidence type="ECO:0000313" key="3">
    <source>
        <dbReference type="Proteomes" id="UP001327560"/>
    </source>
</evidence>
<dbReference type="InterPro" id="IPR057989">
    <property type="entry name" value="TPR_RPAP1/MINIYO-like"/>
</dbReference>
<dbReference type="EMBL" id="CP136891">
    <property type="protein sequence ID" value="WOK97016.1"/>
    <property type="molecule type" value="Genomic_DNA"/>
</dbReference>
<evidence type="ECO:0000259" key="1">
    <source>
        <dbReference type="Pfam" id="PF25766"/>
    </source>
</evidence>
<dbReference type="PANTHER" id="PTHR47605">
    <property type="entry name" value="TRANSCRIPTIONAL ELONGATION REGULATOR MINIYO"/>
    <property type="match status" value="1"/>
</dbReference>
<feature type="domain" description="RPAP1/MINIYO-like TPR repeats" evidence="1">
    <location>
        <begin position="668"/>
        <end position="795"/>
    </location>
</feature>